<comment type="function">
    <text evidence="8">RNA-binding component of the eukaryotic translation initiation factor 3 (eIF-3) complex, which is involved in protein synthesis of a specialized repertoire of mRNAs and, together with other initiation factors, stimulates binding of mRNA and methionyl-tRNAi to the 40S ribosome. The eIF-3 complex specifically targets and initiates translation of a subset of mRNAs involved in cell proliferation.</text>
</comment>
<proteinExistence type="inferred from homology"/>
<keyword evidence="3 8" id="KW-0396">Initiation factor</keyword>
<evidence type="ECO:0000256" key="4">
    <source>
        <dbReference type="ARBA" id="ARBA00022574"/>
    </source>
</evidence>
<accession>A0A9N9NWI8</accession>
<dbReference type="OrthoDB" id="10250414at2759"/>
<organism evidence="11 12">
    <name type="scientific">Cetraspora pellucida</name>
    <dbReference type="NCBI Taxonomy" id="1433469"/>
    <lineage>
        <taxon>Eukaryota</taxon>
        <taxon>Fungi</taxon>
        <taxon>Fungi incertae sedis</taxon>
        <taxon>Mucoromycota</taxon>
        <taxon>Glomeromycotina</taxon>
        <taxon>Glomeromycetes</taxon>
        <taxon>Diversisporales</taxon>
        <taxon>Gigasporaceae</taxon>
        <taxon>Cetraspora</taxon>
    </lineage>
</organism>
<keyword evidence="4" id="KW-0853">WD repeat</keyword>
<evidence type="ECO:0000256" key="2">
    <source>
        <dbReference type="ARBA" id="ARBA00022490"/>
    </source>
</evidence>
<keyword evidence="12" id="KW-1185">Reference proteome</keyword>
<dbReference type="Proteomes" id="UP000789759">
    <property type="component" value="Unassembled WGS sequence"/>
</dbReference>
<protein>
    <recommendedName>
        <fullName evidence="8">Eukaryotic translation initiation factor 3 subunit B</fullName>
        <shortName evidence="8">eIF3b</shortName>
    </recommendedName>
    <alternativeName>
        <fullName evidence="8">Eukaryotic translation initiation factor 3 90 kDa subunit homolog</fullName>
        <shortName evidence="8">eIF3 p90</shortName>
    </alternativeName>
    <alternativeName>
        <fullName evidence="8">Translation initiation factor eIF3, p90 subunit homolog</fullName>
    </alternativeName>
</protein>
<evidence type="ECO:0000313" key="11">
    <source>
        <dbReference type="EMBL" id="CAG8763354.1"/>
    </source>
</evidence>
<evidence type="ECO:0000256" key="6">
    <source>
        <dbReference type="ARBA" id="ARBA00022884"/>
    </source>
</evidence>
<dbReference type="InterPro" id="IPR034363">
    <property type="entry name" value="eIF3B_RRM"/>
</dbReference>
<dbReference type="EMBL" id="CAJVQA010020381">
    <property type="protein sequence ID" value="CAG8763354.1"/>
    <property type="molecule type" value="Genomic_DNA"/>
</dbReference>
<comment type="function">
    <text evidence="9">Component of the eukaryotic translation initiation factor 3 (eIF-3) complex, which is involved in protein synthesis and, together with other initiation factors, stimulates binding of mRNA and methionyl-tRNAi to the 40S ribosome.</text>
</comment>
<dbReference type="FunFam" id="3.30.70.330:FF:000235">
    <property type="entry name" value="Eukaryotic translation initiation factor 3 subunit B"/>
    <property type="match status" value="1"/>
</dbReference>
<dbReference type="InterPro" id="IPR000504">
    <property type="entry name" value="RRM_dom"/>
</dbReference>
<comment type="caution">
    <text evidence="11">The sequence shown here is derived from an EMBL/GenBank/DDBJ whole genome shotgun (WGS) entry which is preliminary data.</text>
</comment>
<dbReference type="InterPro" id="IPR015943">
    <property type="entry name" value="WD40/YVTN_repeat-like_dom_sf"/>
</dbReference>
<dbReference type="InterPro" id="IPR012677">
    <property type="entry name" value="Nucleotide-bd_a/b_plait_sf"/>
</dbReference>
<dbReference type="GO" id="GO:0033290">
    <property type="term" value="C:eukaryotic 48S preinitiation complex"/>
    <property type="evidence" value="ECO:0007669"/>
    <property type="project" value="UniProtKB-UniRule"/>
</dbReference>
<dbReference type="GO" id="GO:0003723">
    <property type="term" value="F:RNA binding"/>
    <property type="evidence" value="ECO:0007669"/>
    <property type="project" value="UniProtKB-UniRule"/>
</dbReference>
<reference evidence="11" key="1">
    <citation type="submission" date="2021-06" db="EMBL/GenBank/DDBJ databases">
        <authorList>
            <person name="Kallberg Y."/>
            <person name="Tangrot J."/>
            <person name="Rosling A."/>
        </authorList>
    </citation>
    <scope>NUCLEOTIDE SEQUENCE</scope>
    <source>
        <strain evidence="11">FL966</strain>
    </source>
</reference>
<evidence type="ECO:0000256" key="9">
    <source>
        <dbReference type="PIRNR" id="PIRNR036424"/>
    </source>
</evidence>
<dbReference type="GO" id="GO:0001732">
    <property type="term" value="P:formation of cytoplasmic translation initiation complex"/>
    <property type="evidence" value="ECO:0007669"/>
    <property type="project" value="UniProtKB-UniRule"/>
</dbReference>
<dbReference type="AlphaFoldDB" id="A0A9N9NWI8"/>
<feature type="domain" description="RRM" evidence="10">
    <location>
        <begin position="36"/>
        <end position="127"/>
    </location>
</feature>
<comment type="subunit">
    <text evidence="8 9">Component of the eukaryotic translation initiation factor 3 (eIF-3) complex.</text>
</comment>
<dbReference type="Gene3D" id="3.30.70.330">
    <property type="match status" value="1"/>
</dbReference>
<dbReference type="InterPro" id="IPR011400">
    <property type="entry name" value="EIF3B"/>
</dbReference>
<dbReference type="Gene3D" id="2.130.10.10">
    <property type="entry name" value="YVTN repeat-like/Quinoprotein amine dehydrogenase"/>
    <property type="match status" value="2"/>
</dbReference>
<dbReference type="InterPro" id="IPR013979">
    <property type="entry name" value="TIF_beta_prop-like"/>
</dbReference>
<comment type="subcellular location">
    <subcellularLocation>
        <location evidence="1 8 9">Cytoplasm</location>
    </subcellularLocation>
</comment>
<dbReference type="SUPFAM" id="SSF50978">
    <property type="entry name" value="WD40 repeat-like"/>
    <property type="match status" value="1"/>
</dbReference>
<keyword evidence="2 8" id="KW-0963">Cytoplasm</keyword>
<gene>
    <name evidence="8" type="primary">PRT1</name>
    <name evidence="11" type="ORF">CPELLU_LOCUS15452</name>
</gene>
<evidence type="ECO:0000256" key="5">
    <source>
        <dbReference type="ARBA" id="ARBA00022737"/>
    </source>
</evidence>
<dbReference type="GO" id="GO:0003743">
    <property type="term" value="F:translation initiation factor activity"/>
    <property type="evidence" value="ECO:0007669"/>
    <property type="project" value="UniProtKB-UniRule"/>
</dbReference>
<dbReference type="InterPro" id="IPR035979">
    <property type="entry name" value="RBD_domain_sf"/>
</dbReference>
<evidence type="ECO:0000259" key="10">
    <source>
        <dbReference type="PROSITE" id="PS50102"/>
    </source>
</evidence>
<dbReference type="InterPro" id="IPR036322">
    <property type="entry name" value="WD40_repeat_dom_sf"/>
</dbReference>
<evidence type="ECO:0000256" key="1">
    <source>
        <dbReference type="ARBA" id="ARBA00004496"/>
    </source>
</evidence>
<dbReference type="PROSITE" id="PS50102">
    <property type="entry name" value="RRM"/>
    <property type="match status" value="1"/>
</dbReference>
<dbReference type="FunFam" id="2.130.10.10:FF:000419">
    <property type="entry name" value="Eukaryotic translation initiation factor 3 subunit B"/>
    <property type="match status" value="1"/>
</dbReference>
<dbReference type="CDD" id="cd12278">
    <property type="entry name" value="RRM_eIF3B"/>
    <property type="match status" value="1"/>
</dbReference>
<dbReference type="GO" id="GO:0005852">
    <property type="term" value="C:eukaryotic translation initiation factor 3 complex"/>
    <property type="evidence" value="ECO:0007669"/>
    <property type="project" value="UniProtKB-UniRule"/>
</dbReference>
<evidence type="ECO:0000313" key="12">
    <source>
        <dbReference type="Proteomes" id="UP000789759"/>
    </source>
</evidence>
<comment type="similarity">
    <text evidence="8 9">Belongs to the eIF-3 subunit B family.</text>
</comment>
<dbReference type="HAMAP" id="MF_03001">
    <property type="entry name" value="eIF3b"/>
    <property type="match status" value="1"/>
</dbReference>
<keyword evidence="5" id="KW-0677">Repeat</keyword>
<dbReference type="Pfam" id="PF08662">
    <property type="entry name" value="eIF2A"/>
    <property type="match status" value="1"/>
</dbReference>
<dbReference type="SUPFAM" id="SSF54928">
    <property type="entry name" value="RNA-binding domain, RBD"/>
    <property type="match status" value="1"/>
</dbReference>
<sequence>MPGFDNAKQFPQSIEDIDYSDIEEKYQVPFEEGFDTIIVVDNAPIVDESKKEKLLKFIKKIFKNVGNIKEEGICMPMDPDPKTGTPTSKGCLFIEFETPEQALMAIKQYDGYPMDKTHLLAVNRFTDIEKYSQVEEEYKEPEEEKFVEKEHLRSWLTDPQARDQFVLYRGDDVFIFWNKKTEPPEEAHKRNNWTETYVQWSPLGTYLATFHRQGIALWGGPSWNKIIRFVHSGVKLIDFSPNEIYLVTWSNEPIALGPNGGAGTPFGPDDEGRQIIIWDVHGGNLLRSFPSSSLSPDGTPNKITWPMFKWSPADKYFARVTQGQQGQQGQQILSVYETPGMGLVGNKSIKIEGLVDFEWAPASDKEKEKDKHSGDKKQRDELLSYWTPEIGNQPARVTLLNIPSKEIVRTRNLVNVTDCKMHWQSNGDFLCVKVDRHTKTKKSTFSNLEIFRVREKDIPVEVIEVKDVVIAFAWEPRGERFAIITTSDPNYGQPSQGGSPLKTSVSFYYLEKPKSGKALNEFDINYLETLEKKTSNAIYWSPQGRHVILATLRSATIFDLEFWDLDFETTLEQKESTKADPASCLQLMSTQEHYGVTDVEWDPTGRYVITSSSFWRHSIDNGYILWDFKGTQLQKHLMDKFKQLLWRPRPKSLLTSEQKKTIKKNLREYSKIFDEEDYAEISTLSKEQIAHRRRLMEEWNAWRKKVEKDLLEERESAGIVPISKREDDSIEVIEEWIEEVVEEIEEIIAD</sequence>
<dbReference type="Pfam" id="PF00076">
    <property type="entry name" value="RRM_1"/>
    <property type="match status" value="1"/>
</dbReference>
<dbReference type="GO" id="GO:0016282">
    <property type="term" value="C:eukaryotic 43S preinitiation complex"/>
    <property type="evidence" value="ECO:0007669"/>
    <property type="project" value="UniProtKB-UniRule"/>
</dbReference>
<evidence type="ECO:0000256" key="7">
    <source>
        <dbReference type="ARBA" id="ARBA00022917"/>
    </source>
</evidence>
<dbReference type="PANTHER" id="PTHR14068:SF0">
    <property type="entry name" value="EUKARYOTIC TRANSLATION INITIATION FACTOR 3 SUBUNIT B"/>
    <property type="match status" value="1"/>
</dbReference>
<name>A0A9N9NWI8_9GLOM</name>
<dbReference type="PIRSF" id="PIRSF036424">
    <property type="entry name" value="eIF3b"/>
    <property type="match status" value="1"/>
</dbReference>
<evidence type="ECO:0000256" key="8">
    <source>
        <dbReference type="HAMAP-Rule" id="MF_03001"/>
    </source>
</evidence>
<dbReference type="GO" id="GO:0031369">
    <property type="term" value="F:translation initiation factor binding"/>
    <property type="evidence" value="ECO:0007669"/>
    <property type="project" value="InterPro"/>
</dbReference>
<dbReference type="PANTHER" id="PTHR14068">
    <property type="entry name" value="EUKARYOTIC TRANSLATION INITIATION FACTOR 3 EIF3 -RELATED"/>
    <property type="match status" value="1"/>
</dbReference>
<keyword evidence="6 8" id="KW-0694">RNA-binding</keyword>
<evidence type="ECO:0000256" key="3">
    <source>
        <dbReference type="ARBA" id="ARBA00022540"/>
    </source>
</evidence>
<keyword evidence="7 8" id="KW-0648">Protein biosynthesis</keyword>